<keyword evidence="6" id="KW-1185">Reference proteome</keyword>
<sequence length="1315" mass="148624">MAKDEESISILFPLRSASTNVPTANARMRFTNDSYDDLVIQGLNLVGTGLKPRSKTLKYLKSNNFSTPNVDAIHEKRDENVFKSDDTGSSSPRDDVLPSHDEIDAEFDALLDGHAFLGVAKQNLKTLSYTRKWELIKKEKRLHAPKEAQEDPRVRNLRMILGSLQRRTGVTETLYQLERQLRNSRFITLFVEGDGVGVLNECVDCIGKKSQYVYLCCYKALLNDPEARSAVFRNTEWISYVFVLLVTLDADLRVRLLSTQIVILLTYSTEWSDSLLESLEPLYESWIQAVEKTLQDPDEHASNNALILPKPKQMLIEYSISTLLLIKSIQQLLPSNESKLSCFKKLKAAGIHRVFRLMRELDHEDLIEQIDDYINLELKVQQKVFSNDSLPEVSYGPQIKSLVESTKDTSLEKPVSNIIETVLDLVNSRTTAESMKLFSVFNSILKYLSDHSLGDGSVDETDSEKIFMTSLDHIMDNLQSHQIANRAMEELDQKKKEIEDLKSELQLLRDEKQVSKGDLLQELDIKEHALHSQQLLIEELQNRLKIVENQLKKEKKQLDLTIAHRDSSDRTANRSVSLFETLKESNSPRRSASLSKSKRLTSLSALAHQGQTNTNTDNKKNKYVNIRSPFNISNNNSDENLSISPISQPKHHRANLSSGIEQNGNDVASASETDVPSASTAFSPASYGFSASESTSVPFAASKIPHDTKHSEAYGSVPAPTTASASVSASAAAPAPPPPPPLPPQLVSAATAAPPPPPPPPPPSLDKSKADTPEKGNESEKAKDDANVPPAPPLPPPPPPPLPILKDNNTVVAITEPKKAPKALKQIHWEKIDNIKDTLWNDSDIRSDIKEDLDEKGVFNEITNLFEQKVVPIKKKQNRITNKGAAHVSILSRDLAQQFGINLHMFSSYSVEQLLQKVLRCDDDIIKNHSVLEFFNKDDFESIPQSVVRSFEPYSTDWNTGKKPQEDVTKLQRADRIFLELFYNMRYYWKIRSLALLTALTYEKDYYDVLYQLQKIDDATQMLKKSSRLKRFFYIVVEIGNFMNHKQTAGIKLSSLTKLSMVKSSSDKNLSFLHVIERIVREKYPDVYEFTGDLERLTDVGKISIESVEAEVRDFYDKIMRIRDSFERGKLSHTEMHHPDDKFRKKISLKLPSAIRKADLLNNQCKLTIAEFTRVMKYCGEDPANPDSKNNFFNNFSEFLALFQKVSQENKEKEAMDHVYHQRQLLLQKAASRSTPDEEQLTDTVDLLMKRLRKASTTTDSSISTTTTTTTNNNNNSSPTDSTSPEKRKTSRVSSEHDRTLLTRALTLKSGIQKL</sequence>
<dbReference type="EMBL" id="CP015055">
    <property type="protein sequence ID" value="QGN14415.1"/>
    <property type="molecule type" value="Genomic_DNA"/>
</dbReference>
<feature type="compositionally biased region" description="Pro residues" evidence="2">
    <location>
        <begin position="753"/>
        <end position="764"/>
    </location>
</feature>
<dbReference type="InterPro" id="IPR042201">
    <property type="entry name" value="FH2_Formin_sf"/>
</dbReference>
<evidence type="ECO:0000256" key="1">
    <source>
        <dbReference type="SAM" id="Coils"/>
    </source>
</evidence>
<proteinExistence type="predicted"/>
<feature type="domain" description="GBD/FH3" evidence="3">
    <location>
        <begin position="95"/>
        <end position="456"/>
    </location>
</feature>
<dbReference type="InterPro" id="IPR014768">
    <property type="entry name" value="GBD/FH3_dom"/>
</dbReference>
<feature type="compositionally biased region" description="Basic and acidic residues" evidence="2">
    <location>
        <begin position="1284"/>
        <end position="1299"/>
    </location>
</feature>
<dbReference type="Gene3D" id="6.10.30.50">
    <property type="match status" value="1"/>
</dbReference>
<feature type="region of interest" description="Disordered" evidence="2">
    <location>
        <begin position="1256"/>
        <end position="1299"/>
    </location>
</feature>
<keyword evidence="1" id="KW-0175">Coiled coil</keyword>
<dbReference type="InterPro" id="IPR015425">
    <property type="entry name" value="FH2_Formin"/>
</dbReference>
<dbReference type="Gene3D" id="1.25.10.10">
    <property type="entry name" value="Leucine-rich Repeat Variant"/>
    <property type="match status" value="1"/>
</dbReference>
<dbReference type="PANTHER" id="PTHR47102">
    <property type="entry name" value="PROTEIN BNI1"/>
    <property type="match status" value="1"/>
</dbReference>
<feature type="region of interest" description="Disordered" evidence="2">
    <location>
        <begin position="579"/>
        <end position="679"/>
    </location>
</feature>
<evidence type="ECO:0000256" key="2">
    <source>
        <dbReference type="SAM" id="MobiDB-lite"/>
    </source>
</evidence>
<dbReference type="InterPro" id="IPR010473">
    <property type="entry name" value="GTPase-bd"/>
</dbReference>
<feature type="compositionally biased region" description="Low complexity" evidence="2">
    <location>
        <begin position="1256"/>
        <end position="1283"/>
    </location>
</feature>
<dbReference type="InterPro" id="IPR011989">
    <property type="entry name" value="ARM-like"/>
</dbReference>
<dbReference type="SUPFAM" id="SSF48371">
    <property type="entry name" value="ARM repeat"/>
    <property type="match status" value="1"/>
</dbReference>
<feature type="compositionally biased region" description="Low complexity" evidence="2">
    <location>
        <begin position="588"/>
        <end position="616"/>
    </location>
</feature>
<dbReference type="PANTHER" id="PTHR47102:SF1">
    <property type="entry name" value="BNI1-RELATED PROTEIN 1"/>
    <property type="match status" value="1"/>
</dbReference>
<dbReference type="SMART" id="SM01140">
    <property type="entry name" value="Drf_GBD"/>
    <property type="match status" value="1"/>
</dbReference>
<feature type="region of interest" description="Disordered" evidence="2">
    <location>
        <begin position="728"/>
        <end position="806"/>
    </location>
</feature>
<protein>
    <submittedName>
        <fullName evidence="5">BNI1-related protein 1</fullName>
    </submittedName>
</protein>
<organism evidence="5 6">
    <name type="scientific">Kluyveromyces marxianus</name>
    <name type="common">Yeast</name>
    <name type="synonym">Candida kefyr</name>
    <dbReference type="NCBI Taxonomy" id="4911"/>
    <lineage>
        <taxon>Eukaryota</taxon>
        <taxon>Fungi</taxon>
        <taxon>Dikarya</taxon>
        <taxon>Ascomycota</taxon>
        <taxon>Saccharomycotina</taxon>
        <taxon>Saccharomycetes</taxon>
        <taxon>Saccharomycetales</taxon>
        <taxon>Saccharomycetaceae</taxon>
        <taxon>Kluyveromyces</taxon>
    </lineage>
</organism>
<dbReference type="SMART" id="SM00498">
    <property type="entry name" value="FH2"/>
    <property type="match status" value="1"/>
</dbReference>
<dbReference type="PROSITE" id="PS51232">
    <property type="entry name" value="GBD_FH3"/>
    <property type="match status" value="1"/>
</dbReference>
<dbReference type="Gene3D" id="1.20.58.2220">
    <property type="entry name" value="Formin, FH2 domain"/>
    <property type="match status" value="1"/>
</dbReference>
<evidence type="ECO:0000259" key="3">
    <source>
        <dbReference type="PROSITE" id="PS51232"/>
    </source>
</evidence>
<feature type="domain" description="FH2" evidence="4">
    <location>
        <begin position="814"/>
        <end position="1229"/>
    </location>
</feature>
<feature type="region of interest" description="Disordered" evidence="2">
    <location>
        <begin position="76"/>
        <end position="95"/>
    </location>
</feature>
<reference evidence="5 6" key="1">
    <citation type="submission" date="2016-03" db="EMBL/GenBank/DDBJ databases">
        <title>How can Kluyveromyces marxianus grow so fast - potential evolutionary course in Saccharomyces Complex revealed by comparative genomics.</title>
        <authorList>
            <person name="Mo W."/>
            <person name="Lu W."/>
            <person name="Yang X."/>
            <person name="Qi J."/>
            <person name="Lv H."/>
        </authorList>
    </citation>
    <scope>NUCLEOTIDE SEQUENCE [LARGE SCALE GENOMIC DNA]</scope>
    <source>
        <strain evidence="5 6">FIM1</strain>
    </source>
</reference>
<evidence type="ECO:0000313" key="5">
    <source>
        <dbReference type="EMBL" id="QGN14415.1"/>
    </source>
</evidence>
<reference evidence="5 6" key="2">
    <citation type="submission" date="2019-11" db="EMBL/GenBank/DDBJ databases">
        <authorList>
            <person name="Lu H."/>
        </authorList>
    </citation>
    <scope>NUCLEOTIDE SEQUENCE [LARGE SCALE GENOMIC DNA]</scope>
    <source>
        <strain evidence="5 6">FIM1</strain>
    </source>
</reference>
<feature type="compositionally biased region" description="Pro residues" evidence="2">
    <location>
        <begin position="789"/>
        <end position="803"/>
    </location>
</feature>
<dbReference type="InterPro" id="IPR016024">
    <property type="entry name" value="ARM-type_fold"/>
</dbReference>
<dbReference type="PROSITE" id="PS51444">
    <property type="entry name" value="FH2"/>
    <property type="match status" value="1"/>
</dbReference>
<gene>
    <name evidence="5" type="primary">BNR1</name>
    <name evidence="5" type="ORF">FIM1_1076</name>
</gene>
<evidence type="ECO:0000259" key="4">
    <source>
        <dbReference type="PROSITE" id="PS51444"/>
    </source>
</evidence>
<dbReference type="SUPFAM" id="SSF101447">
    <property type="entry name" value="Formin homology 2 domain (FH2 domain)"/>
    <property type="match status" value="1"/>
</dbReference>
<dbReference type="InterPro" id="IPR051661">
    <property type="entry name" value="Actin_filament_regulator"/>
</dbReference>
<evidence type="ECO:0000313" key="6">
    <source>
        <dbReference type="Proteomes" id="UP000422736"/>
    </source>
</evidence>
<feature type="coiled-coil region" evidence="1">
    <location>
        <begin position="481"/>
        <end position="557"/>
    </location>
</feature>
<feature type="compositionally biased region" description="Pro residues" evidence="2">
    <location>
        <begin position="734"/>
        <end position="744"/>
    </location>
</feature>
<name>A0ABX6EQ50_KLUMA</name>
<dbReference type="Pfam" id="PF02181">
    <property type="entry name" value="FH2"/>
    <property type="match status" value="1"/>
</dbReference>
<accession>A0ABX6EQ50</accession>
<feature type="compositionally biased region" description="Polar residues" evidence="2">
    <location>
        <begin position="628"/>
        <end position="647"/>
    </location>
</feature>
<dbReference type="Proteomes" id="UP000422736">
    <property type="component" value="Chromosome 2"/>
</dbReference>
<feature type="compositionally biased region" description="Polar residues" evidence="2">
    <location>
        <begin position="655"/>
        <end position="679"/>
    </location>
</feature>
<feature type="compositionally biased region" description="Basic and acidic residues" evidence="2">
    <location>
        <begin position="766"/>
        <end position="786"/>
    </location>
</feature>